<comment type="caution">
    <text evidence="2">The sequence shown here is derived from an EMBL/GenBank/DDBJ whole genome shotgun (WGS) entry which is preliminary data.</text>
</comment>
<evidence type="ECO:0000313" key="3">
    <source>
        <dbReference type="Proteomes" id="UP000603200"/>
    </source>
</evidence>
<proteinExistence type="inferred from homology"/>
<keyword evidence="3" id="KW-1185">Reference proteome</keyword>
<dbReference type="InterPro" id="IPR036165">
    <property type="entry name" value="YefM-like_sf"/>
</dbReference>
<accession>A0ABQ3ZF10</accession>
<evidence type="ECO:0000256" key="1">
    <source>
        <dbReference type="ARBA" id="ARBA00009981"/>
    </source>
</evidence>
<dbReference type="RefSeq" id="WP_203834435.1">
    <property type="nucleotide sequence ID" value="NZ_BAAATV010000001.1"/>
</dbReference>
<dbReference type="SUPFAM" id="SSF143120">
    <property type="entry name" value="YefM-like"/>
    <property type="match status" value="1"/>
</dbReference>
<dbReference type="Proteomes" id="UP000603200">
    <property type="component" value="Unassembled WGS sequence"/>
</dbReference>
<name>A0ABQ3ZF10_9ACTN</name>
<comment type="similarity">
    <text evidence="1">Belongs to the phD/YefM antitoxin family.</text>
</comment>
<sequence length="132" mass="14126">MSKEHGPAPGPRVLSDTPGEMVSVNVLEKYQLGQAQLKSYTMAELNQQTSRVLDEINAAGESALITKHGRLVALVQPLASMKIESMVLSQDTELTRSLLGANDEEAGMMSSEDVALRLGIPVALSDDTGDCR</sequence>
<gene>
    <name evidence="2" type="ORF">Ahu01nite_002410</name>
</gene>
<protein>
    <recommendedName>
        <fullName evidence="4">Antitoxin</fullName>
    </recommendedName>
</protein>
<organism evidence="2 3">
    <name type="scientific">Winogradskya humida</name>
    <dbReference type="NCBI Taxonomy" id="113566"/>
    <lineage>
        <taxon>Bacteria</taxon>
        <taxon>Bacillati</taxon>
        <taxon>Actinomycetota</taxon>
        <taxon>Actinomycetes</taxon>
        <taxon>Micromonosporales</taxon>
        <taxon>Micromonosporaceae</taxon>
        <taxon>Winogradskya</taxon>
    </lineage>
</organism>
<evidence type="ECO:0008006" key="4">
    <source>
        <dbReference type="Google" id="ProtNLM"/>
    </source>
</evidence>
<evidence type="ECO:0000313" key="2">
    <source>
        <dbReference type="EMBL" id="GIE17139.1"/>
    </source>
</evidence>
<dbReference type="EMBL" id="BOMN01000001">
    <property type="protein sequence ID" value="GIE17139.1"/>
    <property type="molecule type" value="Genomic_DNA"/>
</dbReference>
<reference evidence="2 3" key="1">
    <citation type="submission" date="2021-01" db="EMBL/GenBank/DDBJ databases">
        <title>Whole genome shotgun sequence of Actinoplanes humidus NBRC 14915.</title>
        <authorList>
            <person name="Komaki H."/>
            <person name="Tamura T."/>
        </authorList>
    </citation>
    <scope>NUCLEOTIDE SEQUENCE [LARGE SCALE GENOMIC DNA]</scope>
    <source>
        <strain evidence="2 3">NBRC 14915</strain>
    </source>
</reference>